<evidence type="ECO:0000313" key="2">
    <source>
        <dbReference type="EMBL" id="ETE66769.1"/>
    </source>
</evidence>
<keyword evidence="3" id="KW-1185">Reference proteome</keyword>
<evidence type="ECO:0000256" key="1">
    <source>
        <dbReference type="SAM" id="MobiDB-lite"/>
    </source>
</evidence>
<feature type="non-terminal residue" evidence="2">
    <location>
        <position position="1"/>
    </location>
</feature>
<comment type="caution">
    <text evidence="2">The sequence shown here is derived from an EMBL/GenBank/DDBJ whole genome shotgun (WGS) entry which is preliminary data.</text>
</comment>
<organism evidence="2 3">
    <name type="scientific">Ophiophagus hannah</name>
    <name type="common">King cobra</name>
    <name type="synonym">Naja hannah</name>
    <dbReference type="NCBI Taxonomy" id="8665"/>
    <lineage>
        <taxon>Eukaryota</taxon>
        <taxon>Metazoa</taxon>
        <taxon>Chordata</taxon>
        <taxon>Craniata</taxon>
        <taxon>Vertebrata</taxon>
        <taxon>Euteleostomi</taxon>
        <taxon>Lepidosauria</taxon>
        <taxon>Squamata</taxon>
        <taxon>Bifurcata</taxon>
        <taxon>Unidentata</taxon>
        <taxon>Episquamata</taxon>
        <taxon>Toxicofera</taxon>
        <taxon>Serpentes</taxon>
        <taxon>Colubroidea</taxon>
        <taxon>Elapidae</taxon>
        <taxon>Elapinae</taxon>
        <taxon>Ophiophagus</taxon>
    </lineage>
</organism>
<feature type="region of interest" description="Disordered" evidence="1">
    <location>
        <begin position="98"/>
        <end position="136"/>
    </location>
</feature>
<feature type="compositionally biased region" description="Basic and acidic residues" evidence="1">
    <location>
        <begin position="16"/>
        <end position="30"/>
    </location>
</feature>
<dbReference type="EMBL" id="AZIM01001487">
    <property type="protein sequence ID" value="ETE66769.1"/>
    <property type="molecule type" value="Genomic_DNA"/>
</dbReference>
<feature type="compositionally biased region" description="Polar residues" evidence="1">
    <location>
        <begin position="1"/>
        <end position="11"/>
    </location>
</feature>
<accession>V8NWX3</accession>
<dbReference type="AlphaFoldDB" id="V8NWX3"/>
<feature type="region of interest" description="Disordered" evidence="1">
    <location>
        <begin position="1"/>
        <end position="30"/>
    </location>
</feature>
<name>V8NWX3_OPHHA</name>
<evidence type="ECO:0000313" key="3">
    <source>
        <dbReference type="Proteomes" id="UP000018936"/>
    </source>
</evidence>
<sequence>MRHMLSTSTSGLAKGKSHDTSRDDATTSESHRAICPVLPTNHKMNSYPWLLLPSPLPIFPLFIPPGKVTGRQASHRLDAIFLTTSSGLAVADISESPLHPTISSSAKERHWGGHTERAHSDNGRNIGKEKDAGWRL</sequence>
<protein>
    <submittedName>
        <fullName evidence="2">Uncharacterized protein</fullName>
    </submittedName>
</protein>
<proteinExistence type="predicted"/>
<gene>
    <name evidence="2" type="ORF">L345_07447</name>
</gene>
<dbReference type="Proteomes" id="UP000018936">
    <property type="component" value="Unassembled WGS sequence"/>
</dbReference>
<feature type="compositionally biased region" description="Basic and acidic residues" evidence="1">
    <location>
        <begin position="106"/>
        <end position="136"/>
    </location>
</feature>
<reference evidence="2 3" key="1">
    <citation type="journal article" date="2013" name="Proc. Natl. Acad. Sci. U.S.A.">
        <title>The king cobra genome reveals dynamic gene evolution and adaptation in the snake venom system.</title>
        <authorList>
            <person name="Vonk F.J."/>
            <person name="Casewell N.R."/>
            <person name="Henkel C.V."/>
            <person name="Heimberg A.M."/>
            <person name="Jansen H.J."/>
            <person name="McCleary R.J."/>
            <person name="Kerkkamp H.M."/>
            <person name="Vos R.A."/>
            <person name="Guerreiro I."/>
            <person name="Calvete J.J."/>
            <person name="Wuster W."/>
            <person name="Woods A.E."/>
            <person name="Logan J.M."/>
            <person name="Harrison R.A."/>
            <person name="Castoe T.A."/>
            <person name="de Koning A.P."/>
            <person name="Pollock D.D."/>
            <person name="Yandell M."/>
            <person name="Calderon D."/>
            <person name="Renjifo C."/>
            <person name="Currier R.B."/>
            <person name="Salgado D."/>
            <person name="Pla D."/>
            <person name="Sanz L."/>
            <person name="Hyder A.S."/>
            <person name="Ribeiro J.M."/>
            <person name="Arntzen J.W."/>
            <person name="van den Thillart G.E."/>
            <person name="Boetzer M."/>
            <person name="Pirovano W."/>
            <person name="Dirks R.P."/>
            <person name="Spaink H.P."/>
            <person name="Duboule D."/>
            <person name="McGlinn E."/>
            <person name="Kini R.M."/>
            <person name="Richardson M.K."/>
        </authorList>
    </citation>
    <scope>NUCLEOTIDE SEQUENCE</scope>
    <source>
        <tissue evidence="2">Blood</tissue>
    </source>
</reference>